<keyword evidence="2" id="KW-1185">Reference proteome</keyword>
<dbReference type="RefSeq" id="WP_379900482.1">
    <property type="nucleotide sequence ID" value="NZ_JBHRTR010000026.1"/>
</dbReference>
<dbReference type="EMBL" id="JBHRTR010000026">
    <property type="protein sequence ID" value="MFC3227897.1"/>
    <property type="molecule type" value="Genomic_DNA"/>
</dbReference>
<protein>
    <submittedName>
        <fullName evidence="1">DUF3540 domain-containing protein</fullName>
    </submittedName>
</protein>
<sequence>MGHDSRGVLDRVGAVYVARVVAPPGDMAAEGAVAIKAPEGIRTAEVAIGCMVRPQPGDEVAVLLDRSGAAIVQAVLRRPGGGPLTVSAEEGLTLRAGATSLNLHARHGAFLASDRGVTLAAAGLDVRAGRGFAELGDLVWRAASAYALVGRLVTAADSLVTRAGHLLTRADRAQRSAETLDRVEAPVVELRGREAASLYGESASLNAGEDVRIAGRRINIG</sequence>
<accession>A0ABV7L0W8</accession>
<proteinExistence type="predicted"/>
<evidence type="ECO:0000313" key="2">
    <source>
        <dbReference type="Proteomes" id="UP001595528"/>
    </source>
</evidence>
<evidence type="ECO:0000313" key="1">
    <source>
        <dbReference type="EMBL" id="MFC3227897.1"/>
    </source>
</evidence>
<reference evidence="2" key="1">
    <citation type="journal article" date="2019" name="Int. J. Syst. Evol. Microbiol.">
        <title>The Global Catalogue of Microorganisms (GCM) 10K type strain sequencing project: providing services to taxonomists for standard genome sequencing and annotation.</title>
        <authorList>
            <consortium name="The Broad Institute Genomics Platform"/>
            <consortium name="The Broad Institute Genome Sequencing Center for Infectious Disease"/>
            <person name="Wu L."/>
            <person name="Ma J."/>
        </authorList>
    </citation>
    <scope>NUCLEOTIDE SEQUENCE [LARGE SCALE GENOMIC DNA]</scope>
    <source>
        <strain evidence="2">KCTC 42964</strain>
    </source>
</reference>
<dbReference type="Pfam" id="PF12059">
    <property type="entry name" value="DUF3540"/>
    <property type="match status" value="1"/>
</dbReference>
<name>A0ABV7L0W8_9PROT</name>
<gene>
    <name evidence="1" type="ORF">ACFOGJ_11685</name>
</gene>
<dbReference type="InterPro" id="IPR021927">
    <property type="entry name" value="DUF3540"/>
</dbReference>
<organism evidence="1 2">
    <name type="scientific">Marinibaculum pumilum</name>
    <dbReference type="NCBI Taxonomy" id="1766165"/>
    <lineage>
        <taxon>Bacteria</taxon>
        <taxon>Pseudomonadati</taxon>
        <taxon>Pseudomonadota</taxon>
        <taxon>Alphaproteobacteria</taxon>
        <taxon>Rhodospirillales</taxon>
        <taxon>Rhodospirillaceae</taxon>
        <taxon>Marinibaculum</taxon>
    </lineage>
</organism>
<dbReference type="Proteomes" id="UP001595528">
    <property type="component" value="Unassembled WGS sequence"/>
</dbReference>
<comment type="caution">
    <text evidence="1">The sequence shown here is derived from an EMBL/GenBank/DDBJ whole genome shotgun (WGS) entry which is preliminary data.</text>
</comment>